<evidence type="ECO:0000313" key="9">
    <source>
        <dbReference type="Proteomes" id="UP000288805"/>
    </source>
</evidence>
<dbReference type="AlphaFoldDB" id="A0A438KLL2"/>
<keyword evidence="3" id="KW-0175">Coiled coil</keyword>
<feature type="compositionally biased region" description="Polar residues" evidence="4">
    <location>
        <begin position="598"/>
        <end position="607"/>
    </location>
</feature>
<dbReference type="InterPro" id="IPR001005">
    <property type="entry name" value="SANT/Myb"/>
</dbReference>
<dbReference type="PANTHER" id="PTHR21689:SF2">
    <property type="entry name" value="PROTEIN LIN-9 HOMOLOG"/>
    <property type="match status" value="1"/>
</dbReference>
<feature type="compositionally biased region" description="Polar residues" evidence="4">
    <location>
        <begin position="134"/>
        <end position="146"/>
    </location>
</feature>
<comment type="subcellular location">
    <subcellularLocation>
        <location evidence="1">Nucleus</location>
    </subcellularLocation>
</comment>
<evidence type="ECO:0000256" key="4">
    <source>
        <dbReference type="SAM" id="MobiDB-lite"/>
    </source>
</evidence>
<evidence type="ECO:0000256" key="2">
    <source>
        <dbReference type="ARBA" id="ARBA00023242"/>
    </source>
</evidence>
<proteinExistence type="predicted"/>
<feature type="region of interest" description="Disordered" evidence="4">
    <location>
        <begin position="131"/>
        <end position="172"/>
    </location>
</feature>
<gene>
    <name evidence="8" type="primary">ALY3_0</name>
    <name evidence="8" type="ORF">CK203_001521</name>
</gene>
<feature type="compositionally biased region" description="Polar residues" evidence="4">
    <location>
        <begin position="255"/>
        <end position="278"/>
    </location>
</feature>
<dbReference type="Pfam" id="PF06584">
    <property type="entry name" value="DIRP"/>
    <property type="match status" value="1"/>
</dbReference>
<feature type="coiled-coil region" evidence="3">
    <location>
        <begin position="1122"/>
        <end position="1159"/>
    </location>
</feature>
<dbReference type="GO" id="GO:0005634">
    <property type="term" value="C:nucleus"/>
    <property type="evidence" value="ECO:0007669"/>
    <property type="project" value="UniProtKB-SubCell"/>
</dbReference>
<dbReference type="Proteomes" id="UP000288805">
    <property type="component" value="Unassembled WGS sequence"/>
</dbReference>
<dbReference type="GO" id="GO:0006351">
    <property type="term" value="P:DNA-templated transcription"/>
    <property type="evidence" value="ECO:0007669"/>
    <property type="project" value="InterPro"/>
</dbReference>
<dbReference type="InterPro" id="IPR017930">
    <property type="entry name" value="Myb_dom"/>
</dbReference>
<name>A0A438KLL2_VITVI</name>
<evidence type="ECO:0000313" key="8">
    <source>
        <dbReference type="EMBL" id="RVX22072.1"/>
    </source>
</evidence>
<evidence type="ECO:0000259" key="6">
    <source>
        <dbReference type="PROSITE" id="PS51293"/>
    </source>
</evidence>
<dbReference type="SMART" id="SM00717">
    <property type="entry name" value="SANT"/>
    <property type="match status" value="1"/>
</dbReference>
<sequence length="1237" mass="138042">MLKSLNFQTFNLSQSFYYVQKRKLSDMLGSQWSKEELERFYEAYRKHGKDWKKVASVVRNRSVEMVEALYTMNRACSGGSFVTDLTMQDFQLFQKLVIHVLYFQAYLSLPEGTASVVGLIAMMTDHYTVLEGSDSGQESNDGTGTSRKPPKRGRGKIRPNSSKELDGHFPDLSQSPLAASSYGCLSLLKKKRSGGSRPRAVGKRTPRFPVSYSYDKDNGQKYFSPTRQGLKLKVDSVDDDVAHEVALTLAKASQRGGSPQVSQTPNRRMDNIRSSPVQNGERMHADSEMTSAKIIGSEMDEAGFEGSLGSMEADNGDYARDKNYLTNAEGVGTVEVQQKGKKFYGKKAEVEDSGNNHLDDIKEACSGTEEGQKLSAVRGRLETEVVDAKLYGPLLRVQGREAKRFFLEEVYEGTAFDALQTLADLSLMMPATNIDTDSSEGYAYNIDSWVRSNFTVTSRYHYANGILGSLLTVALFAPSFQLLDYHDLIIYYFCVESSVPVKGENIDIVDESKTLDVMPVNHRREKPRTLGAKVKGNNSVPGVNIPPLKASKLEKFSALDISSFPEIKEGPQPSITGSRKRKQKSFGFKGMESETHSDSNLSVSQKTEATDEGKKPVSKGKRSSHSASHPKQGKLVKPPERCSSSTETRREENYLVVPAQVSSANQVHLPTKVRSRRKMDTQKPSFQKDLRFAENYVNDQPIIPIPSVQDRACTLKEKLSNCLSCYRVRRWCAFEWFYSAIDYPWFAKKEFVEYLDHVGLGHVPRLTRVEWGVIRSSLGKPRRFSEQFLKEEKEKLNQYRDSVRTHYTELRAGTREGLPTDLAPPLSVGQRVVALHPRTREIHDGKVLTVDRTWCRVQFERPELGVELVMDIDCMPLNPLENMPASLTKHSLAVNKFFENVSELKMNGGPKDRKITEYGKFSTSENMENVDGPSRLSPSTYPINNLLKQTKAGSTNANFHAKVGSGEAANSQQVANSQSIILAQNQGKEADVQALSELTRALDKKEAVLCELRRMNDEVLENYKDGDSSLKESDLFKKQYAALLVQLNEVDEQAFYSFCMQVSSALIRLRQRNTYRGNSPVTWPKPMASLADPGGLMSSFDCSSCYTQESGTHVVEIVESSRKKARTMVDAAMQAMSSLKEEGNNVERIEDAIDFVNNRLLVDDSGMSTMRSSAAPDPLHGSLASQDQFTSCTSNPLSGSQAPDLKLNISSDDNEAQIPAELITHCVATLLMIQVNF</sequence>
<dbReference type="CDD" id="cd00167">
    <property type="entry name" value="SANT"/>
    <property type="match status" value="1"/>
</dbReference>
<dbReference type="InterPro" id="IPR017884">
    <property type="entry name" value="SANT_dom"/>
</dbReference>
<feature type="region of interest" description="Disordered" evidence="4">
    <location>
        <begin position="190"/>
        <end position="213"/>
    </location>
</feature>
<feature type="compositionally biased region" description="Polar residues" evidence="4">
    <location>
        <begin position="1183"/>
        <end position="1201"/>
    </location>
</feature>
<evidence type="ECO:0000256" key="3">
    <source>
        <dbReference type="SAM" id="Coils"/>
    </source>
</evidence>
<dbReference type="PANTHER" id="PTHR21689">
    <property type="entry name" value="LIN-9"/>
    <property type="match status" value="1"/>
</dbReference>
<dbReference type="SUPFAM" id="SSF46689">
    <property type="entry name" value="Homeodomain-like"/>
    <property type="match status" value="1"/>
</dbReference>
<evidence type="ECO:0000259" key="5">
    <source>
        <dbReference type="PROSITE" id="PS50090"/>
    </source>
</evidence>
<dbReference type="PROSITE" id="PS50090">
    <property type="entry name" value="MYB_LIKE"/>
    <property type="match status" value="1"/>
</dbReference>
<keyword evidence="2" id="KW-0539">Nucleus</keyword>
<feature type="compositionally biased region" description="Basic residues" evidence="4">
    <location>
        <begin position="190"/>
        <end position="206"/>
    </location>
</feature>
<comment type="caution">
    <text evidence="8">The sequence shown here is derived from an EMBL/GenBank/DDBJ whole genome shotgun (WGS) entry which is preliminary data.</text>
</comment>
<dbReference type="Pfam" id="PF00249">
    <property type="entry name" value="Myb_DNA-binding"/>
    <property type="match status" value="1"/>
</dbReference>
<feature type="domain" description="SANT" evidence="6">
    <location>
        <begin position="27"/>
        <end position="64"/>
    </location>
</feature>
<organism evidence="8 9">
    <name type="scientific">Vitis vinifera</name>
    <name type="common">Grape</name>
    <dbReference type="NCBI Taxonomy" id="29760"/>
    <lineage>
        <taxon>Eukaryota</taxon>
        <taxon>Viridiplantae</taxon>
        <taxon>Streptophyta</taxon>
        <taxon>Embryophyta</taxon>
        <taxon>Tracheophyta</taxon>
        <taxon>Spermatophyta</taxon>
        <taxon>Magnoliopsida</taxon>
        <taxon>eudicotyledons</taxon>
        <taxon>Gunneridae</taxon>
        <taxon>Pentapetalae</taxon>
        <taxon>rosids</taxon>
        <taxon>Vitales</taxon>
        <taxon>Vitaceae</taxon>
        <taxon>Viteae</taxon>
        <taxon>Vitis</taxon>
    </lineage>
</organism>
<dbReference type="InterPro" id="IPR009057">
    <property type="entry name" value="Homeodomain-like_sf"/>
</dbReference>
<evidence type="ECO:0000259" key="7">
    <source>
        <dbReference type="PROSITE" id="PS51294"/>
    </source>
</evidence>
<dbReference type="PROSITE" id="PS51293">
    <property type="entry name" value="SANT"/>
    <property type="match status" value="1"/>
</dbReference>
<dbReference type="GO" id="GO:0017053">
    <property type="term" value="C:transcription repressor complex"/>
    <property type="evidence" value="ECO:0007669"/>
    <property type="project" value="InterPro"/>
</dbReference>
<dbReference type="EMBL" id="QGNW01000004">
    <property type="protein sequence ID" value="RVX22072.1"/>
    <property type="molecule type" value="Genomic_DNA"/>
</dbReference>
<accession>A0A438KLL2</accession>
<dbReference type="Gene3D" id="1.20.58.1880">
    <property type="match status" value="1"/>
</dbReference>
<feature type="region of interest" description="Disordered" evidence="4">
    <location>
        <begin position="1168"/>
        <end position="1206"/>
    </location>
</feature>
<feature type="region of interest" description="Disordered" evidence="4">
    <location>
        <begin position="565"/>
        <end position="650"/>
    </location>
</feature>
<reference evidence="8 9" key="1">
    <citation type="journal article" date="2018" name="PLoS Genet.">
        <title>Population sequencing reveals clonal diversity and ancestral inbreeding in the grapevine cultivar Chardonnay.</title>
        <authorList>
            <person name="Roach M.J."/>
            <person name="Johnson D.L."/>
            <person name="Bohlmann J."/>
            <person name="van Vuuren H.J."/>
            <person name="Jones S.J."/>
            <person name="Pretorius I.S."/>
            <person name="Schmidt S.A."/>
            <person name="Borneman A.R."/>
        </authorList>
    </citation>
    <scope>NUCLEOTIDE SEQUENCE [LARGE SCALE GENOMIC DNA]</scope>
    <source>
        <strain evidence="9">cv. Chardonnay</strain>
        <tissue evidence="8">Leaf</tissue>
    </source>
</reference>
<feature type="domain" description="HTH myb-type" evidence="7">
    <location>
        <begin position="32"/>
        <end position="62"/>
    </location>
</feature>
<feature type="compositionally biased region" description="Basic residues" evidence="4">
    <location>
        <begin position="148"/>
        <end position="157"/>
    </location>
</feature>
<dbReference type="SMART" id="SM01135">
    <property type="entry name" value="DIRP"/>
    <property type="match status" value="1"/>
</dbReference>
<dbReference type="InterPro" id="IPR010561">
    <property type="entry name" value="LIN-9/ALY1"/>
</dbReference>
<feature type="region of interest" description="Disordered" evidence="4">
    <location>
        <begin position="520"/>
        <end position="544"/>
    </location>
</feature>
<protein>
    <submittedName>
        <fullName evidence="8">Protein always early 3</fullName>
    </submittedName>
</protein>
<dbReference type="PROSITE" id="PS51294">
    <property type="entry name" value="HTH_MYB"/>
    <property type="match status" value="1"/>
</dbReference>
<dbReference type="InterPro" id="IPR033471">
    <property type="entry name" value="DIRP"/>
</dbReference>
<evidence type="ECO:0000256" key="1">
    <source>
        <dbReference type="ARBA" id="ARBA00004123"/>
    </source>
</evidence>
<feature type="domain" description="Myb-like" evidence="5">
    <location>
        <begin position="30"/>
        <end position="62"/>
    </location>
</feature>
<feature type="region of interest" description="Disordered" evidence="4">
    <location>
        <begin position="250"/>
        <end position="285"/>
    </location>
</feature>